<sequence>MKEEKLTNSHENYDESQEYEFEQDEEEVKKIHLVLEDDSEVDAKVLDIFKVNDEEYIALLPDKDQRVFLYKYEENEEGIRLNNIENQEEFELVSNEFMKLFEGSED</sequence>
<dbReference type="Proteomes" id="UP000013378">
    <property type="component" value="Unassembled WGS sequence"/>
</dbReference>
<feature type="compositionally biased region" description="Basic and acidic residues" evidence="1">
    <location>
        <begin position="1"/>
        <end position="13"/>
    </location>
</feature>
<accession>R1CYD7</accession>
<proteinExistence type="predicted"/>
<dbReference type="STRING" id="1304284.L21TH_0328"/>
<evidence type="ECO:0000313" key="2">
    <source>
        <dbReference type="EMBL" id="EOD01589.1"/>
    </source>
</evidence>
<name>R1CYD7_9FIRM</name>
<comment type="caution">
    <text evidence="2">The sequence shown here is derived from an EMBL/GenBank/DDBJ whole genome shotgun (WGS) entry which is preliminary data.</text>
</comment>
<organism evidence="2 3">
    <name type="scientific">Caldisalinibacter kiritimatiensis</name>
    <dbReference type="NCBI Taxonomy" id="1304284"/>
    <lineage>
        <taxon>Bacteria</taxon>
        <taxon>Bacillati</taxon>
        <taxon>Bacillota</taxon>
        <taxon>Tissierellia</taxon>
        <taxon>Tissierellales</taxon>
        <taxon>Thermohalobacteraceae</taxon>
        <taxon>Caldisalinibacter</taxon>
    </lineage>
</organism>
<dbReference type="OrthoDB" id="9796509at2"/>
<reference evidence="2 3" key="1">
    <citation type="journal article" date="2015" name="Geomicrobiol. J.">
        <title>Caldisalinibacter kiritimatiensis gen. nov., sp. nov., a moderately thermohalophilic thiosulfate-reducing bacterium from a hypersaline microbial mat.</title>
        <authorList>
            <person name="Ben Hania W."/>
            <person name="Joseph M."/>
            <person name="Fiebig A."/>
            <person name="Bunk B."/>
            <person name="Klenk H.-P."/>
            <person name="Fardeau M.-L."/>
            <person name="Spring S."/>
        </authorList>
    </citation>
    <scope>NUCLEOTIDE SEQUENCE [LARGE SCALE GENOMIC DNA]</scope>
    <source>
        <strain evidence="2 3">L21-TH-D2</strain>
    </source>
</reference>
<gene>
    <name evidence="2" type="ORF">L21TH_0328</name>
</gene>
<dbReference type="RefSeq" id="WP_006307462.1">
    <property type="nucleotide sequence ID" value="NZ_ARZA01000047.1"/>
</dbReference>
<dbReference type="InterPro" id="IPR009711">
    <property type="entry name" value="UPF0473"/>
</dbReference>
<evidence type="ECO:0000313" key="3">
    <source>
        <dbReference type="Proteomes" id="UP000013378"/>
    </source>
</evidence>
<feature type="region of interest" description="Disordered" evidence="1">
    <location>
        <begin position="1"/>
        <end position="22"/>
    </location>
</feature>
<protein>
    <recommendedName>
        <fullName evidence="4">DUF1292 domain-containing protein</fullName>
    </recommendedName>
</protein>
<evidence type="ECO:0000256" key="1">
    <source>
        <dbReference type="SAM" id="MobiDB-lite"/>
    </source>
</evidence>
<keyword evidence="3" id="KW-1185">Reference proteome</keyword>
<dbReference type="EMBL" id="ARZA01000047">
    <property type="protein sequence ID" value="EOD01589.1"/>
    <property type="molecule type" value="Genomic_DNA"/>
</dbReference>
<dbReference type="AlphaFoldDB" id="R1CYD7"/>
<dbReference type="Pfam" id="PF06949">
    <property type="entry name" value="DUF1292"/>
    <property type="match status" value="1"/>
</dbReference>
<evidence type="ECO:0008006" key="4">
    <source>
        <dbReference type="Google" id="ProtNLM"/>
    </source>
</evidence>